<keyword evidence="4 7" id="KW-0812">Transmembrane</keyword>
<comment type="subcellular location">
    <subcellularLocation>
        <location evidence="1">Cell membrane</location>
        <topology evidence="1">Multi-pass membrane protein</topology>
    </subcellularLocation>
</comment>
<organism evidence="8 9">
    <name type="scientific">Candidatus Clostridium radicumherbarum</name>
    <dbReference type="NCBI Taxonomy" id="3381662"/>
    <lineage>
        <taxon>Bacteria</taxon>
        <taxon>Bacillati</taxon>
        <taxon>Bacillota</taxon>
        <taxon>Clostridia</taxon>
        <taxon>Eubacteriales</taxon>
        <taxon>Clostridiaceae</taxon>
        <taxon>Clostridium</taxon>
    </lineage>
</organism>
<keyword evidence="5 7" id="KW-1133">Transmembrane helix</keyword>
<feature type="transmembrane region" description="Helical" evidence="7">
    <location>
        <begin position="139"/>
        <end position="156"/>
    </location>
</feature>
<evidence type="ECO:0000256" key="2">
    <source>
        <dbReference type="ARBA" id="ARBA00022448"/>
    </source>
</evidence>
<keyword evidence="2" id="KW-0813">Transport</keyword>
<comment type="caution">
    <text evidence="8">The sequence shown here is derived from an EMBL/GenBank/DDBJ whole genome shotgun (WGS) entry which is preliminary data.</text>
</comment>
<dbReference type="InterPro" id="IPR050367">
    <property type="entry name" value="APC_superfamily"/>
</dbReference>
<evidence type="ECO:0000256" key="5">
    <source>
        <dbReference type="ARBA" id="ARBA00022989"/>
    </source>
</evidence>
<dbReference type="EMBL" id="JBJHZY010000003">
    <property type="protein sequence ID" value="MFL0269526.1"/>
    <property type="molecule type" value="Genomic_DNA"/>
</dbReference>
<dbReference type="PANTHER" id="PTHR42770">
    <property type="entry name" value="AMINO ACID TRANSPORTER-RELATED"/>
    <property type="match status" value="1"/>
</dbReference>
<evidence type="ECO:0000256" key="6">
    <source>
        <dbReference type="ARBA" id="ARBA00023136"/>
    </source>
</evidence>
<evidence type="ECO:0000256" key="4">
    <source>
        <dbReference type="ARBA" id="ARBA00022692"/>
    </source>
</evidence>
<feature type="transmembrane region" description="Helical" evidence="7">
    <location>
        <begin position="86"/>
        <end position="111"/>
    </location>
</feature>
<evidence type="ECO:0000256" key="1">
    <source>
        <dbReference type="ARBA" id="ARBA00004651"/>
    </source>
</evidence>
<feature type="transmembrane region" description="Helical" evidence="7">
    <location>
        <begin position="376"/>
        <end position="395"/>
    </location>
</feature>
<dbReference type="PIRSF" id="PIRSF006060">
    <property type="entry name" value="AA_transporter"/>
    <property type="match status" value="1"/>
</dbReference>
<keyword evidence="9" id="KW-1185">Reference proteome</keyword>
<keyword evidence="3" id="KW-1003">Cell membrane</keyword>
<feature type="transmembrane region" description="Helical" evidence="7">
    <location>
        <begin position="478"/>
        <end position="497"/>
    </location>
</feature>
<feature type="transmembrane region" description="Helical" evidence="7">
    <location>
        <begin position="255"/>
        <end position="276"/>
    </location>
</feature>
<feature type="transmembrane region" description="Helical" evidence="7">
    <location>
        <begin position="213"/>
        <end position="234"/>
    </location>
</feature>
<dbReference type="Gene3D" id="1.20.1740.10">
    <property type="entry name" value="Amino acid/polyamine transporter I"/>
    <property type="match status" value="1"/>
</dbReference>
<reference evidence="8 9" key="1">
    <citation type="submission" date="2024-11" db="EMBL/GenBank/DDBJ databases">
        <authorList>
            <person name="Heng Y.C."/>
            <person name="Lim A.C.H."/>
            <person name="Lee J.K.Y."/>
            <person name="Kittelmann S."/>
        </authorList>
    </citation>
    <scope>NUCLEOTIDE SEQUENCE [LARGE SCALE GENOMIC DNA]</scope>
    <source>
        <strain evidence="8 9">WILCCON 0202</strain>
    </source>
</reference>
<dbReference type="RefSeq" id="WP_406766145.1">
    <property type="nucleotide sequence ID" value="NZ_JBJHZY010000003.1"/>
</dbReference>
<evidence type="ECO:0000313" key="8">
    <source>
        <dbReference type="EMBL" id="MFL0269526.1"/>
    </source>
</evidence>
<protein>
    <submittedName>
        <fullName evidence="8">Glutamate/gamma-aminobutyrate family transporter YjeM</fullName>
    </submittedName>
</protein>
<feature type="transmembrane region" description="Helical" evidence="7">
    <location>
        <begin position="401"/>
        <end position="427"/>
    </location>
</feature>
<dbReference type="Proteomes" id="UP001623661">
    <property type="component" value="Unassembled WGS sequence"/>
</dbReference>
<keyword evidence="6 7" id="KW-0472">Membrane</keyword>
<feature type="transmembrane region" description="Helical" evidence="7">
    <location>
        <begin position="168"/>
        <end position="193"/>
    </location>
</feature>
<feature type="transmembrane region" description="Helical" evidence="7">
    <location>
        <begin position="323"/>
        <end position="342"/>
    </location>
</feature>
<gene>
    <name evidence="8" type="primary">yjeM</name>
    <name evidence="8" type="ORF">ACJDUH_15695</name>
</gene>
<name>A0ABW8TVQ6_9CLOT</name>
<sequence>MSSNVNATKKLTLVSLVLMIFTSVYGFNNIPRSFYKMGYAAIPWYIISGITFFVPFALMMAEFGAAFKNEKGGIYSWMEKSVGPKFAFIGTFMWFASYVIWMVNVSSGIWVPISNAIFGMDTTKDWAFLGIQGLTGPKTLGIMGILWFILVTFVSTKGVDKIKKVTSVGGTAVVLINIVVLLGAIVVFIAGGGHLAQPIEGLKSFTTTPNPKYAGSAISSLAFVVYALFAYGGIEAVGGLVDQTENPEKTFPKGVMISAAVIAVGYSLLILMVGVFTNWSAVMSVKGVTLGNASYIVMSNLGYSLGHVFGASEATSIALSHGVARYIGLSMFLALSGAFFTLTYSPLKQMIDGTPDELWPGKIGHTRKEDGMPVNAMWVQCIIVVAMILLVSFGGNSMSKFWDILVSMTNVAMTIPYMFLSIAFIFFKKKQDIEKPFEVYKSYNSALIWGVIVTLTVGFANFFSIIQPAIQDHDMATTIWQIAGPIFFGLVAVLMHNSYSRKFSSKKNDKVA</sequence>
<accession>A0ABW8TVQ6</accession>
<feature type="transmembrane region" description="Helical" evidence="7">
    <location>
        <begin position="42"/>
        <end position="65"/>
    </location>
</feature>
<dbReference type="NCBIfam" id="NF011775">
    <property type="entry name" value="PRK15238.1"/>
    <property type="match status" value="1"/>
</dbReference>
<dbReference type="InterPro" id="IPR002293">
    <property type="entry name" value="AA/rel_permease1"/>
</dbReference>
<evidence type="ECO:0000313" key="9">
    <source>
        <dbReference type="Proteomes" id="UP001623661"/>
    </source>
</evidence>
<feature type="transmembrane region" description="Helical" evidence="7">
    <location>
        <begin position="447"/>
        <end position="466"/>
    </location>
</feature>
<evidence type="ECO:0000256" key="7">
    <source>
        <dbReference type="SAM" id="Phobius"/>
    </source>
</evidence>
<proteinExistence type="predicted"/>
<evidence type="ECO:0000256" key="3">
    <source>
        <dbReference type="ARBA" id="ARBA00022475"/>
    </source>
</evidence>
<dbReference type="Pfam" id="PF13520">
    <property type="entry name" value="AA_permease_2"/>
    <property type="match status" value="1"/>
</dbReference>
<dbReference type="PANTHER" id="PTHR42770:SF15">
    <property type="entry name" value="GLUTAMATE_GAMMA-AMINOBUTYRATE ANTIPORTER-RELATED"/>
    <property type="match status" value="1"/>
</dbReference>